<dbReference type="Proteomes" id="UP000674234">
    <property type="component" value="Unassembled WGS sequence"/>
</dbReference>
<feature type="region of interest" description="Disordered" evidence="3">
    <location>
        <begin position="910"/>
        <end position="929"/>
    </location>
</feature>
<evidence type="ECO:0000256" key="2">
    <source>
        <dbReference type="ARBA" id="ARBA00022840"/>
    </source>
</evidence>
<dbReference type="Gene3D" id="1.10.10.10">
    <property type="entry name" value="Winged helix-like DNA-binding domain superfamily/Winged helix DNA-binding domain"/>
    <property type="match status" value="1"/>
</dbReference>
<dbReference type="Gene3D" id="3.40.50.300">
    <property type="entry name" value="P-loop containing nucleotide triphosphate hydrolases"/>
    <property type="match status" value="1"/>
</dbReference>
<dbReference type="GO" id="GO:0005524">
    <property type="term" value="F:ATP binding"/>
    <property type="evidence" value="ECO:0007669"/>
    <property type="project" value="UniProtKB-KW"/>
</dbReference>
<evidence type="ECO:0000313" key="5">
    <source>
        <dbReference type="EMBL" id="MBP2706463.1"/>
    </source>
</evidence>
<protein>
    <submittedName>
        <fullName evidence="5">AAA family ATPase</fullName>
    </submittedName>
</protein>
<feature type="compositionally biased region" description="Polar residues" evidence="3">
    <location>
        <begin position="918"/>
        <end position="929"/>
    </location>
</feature>
<dbReference type="EMBL" id="JAFCNB010000012">
    <property type="protein sequence ID" value="MBP2706463.1"/>
    <property type="molecule type" value="Genomic_DNA"/>
</dbReference>
<keyword evidence="1" id="KW-0547">Nucleotide-binding</keyword>
<evidence type="ECO:0000313" key="6">
    <source>
        <dbReference type="Proteomes" id="UP000674234"/>
    </source>
</evidence>
<dbReference type="InterPro" id="IPR000792">
    <property type="entry name" value="Tscrpt_reg_LuxR_C"/>
</dbReference>
<dbReference type="AlphaFoldDB" id="A0A940WK57"/>
<name>A0A940WK57_9ACTN</name>
<dbReference type="GO" id="GO:0003677">
    <property type="term" value="F:DNA binding"/>
    <property type="evidence" value="ECO:0007669"/>
    <property type="project" value="InterPro"/>
</dbReference>
<gene>
    <name evidence="5" type="ORF">JOL79_21880</name>
</gene>
<dbReference type="PROSITE" id="PS50043">
    <property type="entry name" value="HTH_LUXR_2"/>
    <property type="match status" value="1"/>
</dbReference>
<dbReference type="CDD" id="cd06170">
    <property type="entry name" value="LuxR_C_like"/>
    <property type="match status" value="1"/>
</dbReference>
<evidence type="ECO:0000259" key="4">
    <source>
        <dbReference type="PROSITE" id="PS50043"/>
    </source>
</evidence>
<dbReference type="SMART" id="SM00421">
    <property type="entry name" value="HTH_LUXR"/>
    <property type="match status" value="1"/>
</dbReference>
<dbReference type="Pfam" id="PF00196">
    <property type="entry name" value="GerE"/>
    <property type="match status" value="1"/>
</dbReference>
<dbReference type="PANTHER" id="PTHR16305:SF35">
    <property type="entry name" value="TRANSCRIPTIONAL ACTIVATOR DOMAIN"/>
    <property type="match status" value="1"/>
</dbReference>
<dbReference type="GO" id="GO:0005737">
    <property type="term" value="C:cytoplasm"/>
    <property type="evidence" value="ECO:0007669"/>
    <property type="project" value="TreeGrafter"/>
</dbReference>
<dbReference type="InterPro" id="IPR041664">
    <property type="entry name" value="AAA_16"/>
</dbReference>
<dbReference type="InterPro" id="IPR027417">
    <property type="entry name" value="P-loop_NTPase"/>
</dbReference>
<evidence type="ECO:0000256" key="1">
    <source>
        <dbReference type="ARBA" id="ARBA00022741"/>
    </source>
</evidence>
<dbReference type="RefSeq" id="WP_210157745.1">
    <property type="nucleotide sequence ID" value="NZ_JAFCNB010000012.1"/>
</dbReference>
<sequence length="929" mass="99421">MTGGESLLGRDDELRGLCDRLGGIDARGCAIGLVGEAGVGKSALQAAVVNEARARGFTLLTARGSESETHLPFASLHQMLWPILSRSANLPVRQRDALLSGFGMSDVAAPDPFLIALAVLELVVDAARQAPVLLSLDDMHWMDEPSVDVAAFVARRIEGERVMLLASVRAESTLLADNPSMEWVSVAGIDESSASALVDGRAPDLTPALRERVLREAGGNPLALLEFPTAMRAGRLGWSELSEDLPMTVRLERAFATRVEHLPAATRALLTVAALDDGTDLAEMLAAAGLVLGAAVDLEASQPALDEGLLISDGASAHFRHPLVRSALRHATPLAQRQAVHAALAQILSGPHPDRAAWHRASSTTAPDEHVAAELERAAQTAVRRGALVSAVAWLQRAAALSPDLPARGARLLSAAEIAFELGRFSQVEQMKRQVAGMPLLPRDQSRLAWLEGVFDDGSSIDPAETRRLISLAGQALRDDDTDLAAQLLVGAARRSWWSDPGADVRQEIVLAAQQASLPDDDPRLLAIRAMSESHERASFVISRLSQWPADVHGRPQAAGLLGIAAFCTGDFAHAIGFLSTPVEALRSQGRLSLLAEALAIRAWAAIYLGAFDLARSADEAMRLADETGQTLWAATARIAIAVLGALRGVRDSDAALLGEAERAALRSPIATSSLLAGVQFARGMGDLSAARYEEAYRQLRRVFDPGDPAFHRVQQVWALSYLADAAVHTGRQDEARSLLATVQRITGDDPSPAARIALEYSRAVLAGDADAEALFRSALDGGGRRLPWHRARAELAYGTWLRRHRRIVESRVPLRAARRTFDVLGARAWAERADQELRATGEGGWQPTISPSELLSPQEAQIAQLAAQGLSNREIAERLYLSHRTISSHLYRIFPKLGITSRAQLGAALSNGADPRTSGSDSGSDTVM</sequence>
<dbReference type="PROSITE" id="PS00622">
    <property type="entry name" value="HTH_LUXR_1"/>
    <property type="match status" value="1"/>
</dbReference>
<accession>A0A940WK57</accession>
<dbReference type="Pfam" id="PF13191">
    <property type="entry name" value="AAA_16"/>
    <property type="match status" value="1"/>
</dbReference>
<dbReference type="InterPro" id="IPR036388">
    <property type="entry name" value="WH-like_DNA-bd_sf"/>
</dbReference>
<dbReference type="GO" id="GO:0004016">
    <property type="term" value="F:adenylate cyclase activity"/>
    <property type="evidence" value="ECO:0007669"/>
    <property type="project" value="TreeGrafter"/>
</dbReference>
<dbReference type="GO" id="GO:0006355">
    <property type="term" value="P:regulation of DNA-templated transcription"/>
    <property type="evidence" value="ECO:0007669"/>
    <property type="project" value="InterPro"/>
</dbReference>
<dbReference type="PRINTS" id="PR00038">
    <property type="entry name" value="HTHLUXR"/>
</dbReference>
<dbReference type="PANTHER" id="PTHR16305">
    <property type="entry name" value="TESTICULAR SOLUBLE ADENYLYL CYCLASE"/>
    <property type="match status" value="1"/>
</dbReference>
<keyword evidence="2" id="KW-0067">ATP-binding</keyword>
<comment type="caution">
    <text evidence="5">The sequence shown here is derived from an EMBL/GenBank/DDBJ whole genome shotgun (WGS) entry which is preliminary data.</text>
</comment>
<evidence type="ECO:0000256" key="3">
    <source>
        <dbReference type="SAM" id="MobiDB-lite"/>
    </source>
</evidence>
<proteinExistence type="predicted"/>
<dbReference type="InterPro" id="IPR016032">
    <property type="entry name" value="Sig_transdc_resp-reg_C-effctor"/>
</dbReference>
<dbReference type="SUPFAM" id="SSF52540">
    <property type="entry name" value="P-loop containing nucleoside triphosphate hydrolases"/>
    <property type="match status" value="1"/>
</dbReference>
<keyword evidence="6" id="KW-1185">Reference proteome</keyword>
<feature type="domain" description="HTH luxR-type" evidence="4">
    <location>
        <begin position="849"/>
        <end position="914"/>
    </location>
</feature>
<dbReference type="SUPFAM" id="SSF46894">
    <property type="entry name" value="C-terminal effector domain of the bipartite response regulators"/>
    <property type="match status" value="1"/>
</dbReference>
<organism evidence="5 6">
    <name type="scientific">Microbispora oryzae</name>
    <dbReference type="NCBI Taxonomy" id="2806554"/>
    <lineage>
        <taxon>Bacteria</taxon>
        <taxon>Bacillati</taxon>
        <taxon>Actinomycetota</taxon>
        <taxon>Actinomycetes</taxon>
        <taxon>Streptosporangiales</taxon>
        <taxon>Streptosporangiaceae</taxon>
        <taxon>Microbispora</taxon>
    </lineage>
</organism>
<reference evidence="5" key="1">
    <citation type="submission" date="2021-02" db="EMBL/GenBank/DDBJ databases">
        <title>Draft genome sequence of Microbispora sp. RL4-1S isolated from rice leaves in Thailand.</title>
        <authorList>
            <person name="Muangham S."/>
            <person name="Duangmal K."/>
        </authorList>
    </citation>
    <scope>NUCLEOTIDE SEQUENCE</scope>
    <source>
        <strain evidence="5">RL4-1S</strain>
    </source>
</reference>